<sequence length="305" mass="34417">MPVLLYGLENDQDFQYVHTRLLVSCPASGPDEGGLFLLDFQRNDMQKLYTASCMGMAWADNRLIVATDDNQILAFDSGFRLTSRTKHRKLDFHGVAKLSDRMVLVAETAVNAVGCYETGTFTRIGEIRFNPIEKDIHHINDIWLEGSTLYVSMFSPYDKWFLDPMQRNGAIVAVDLTGFHPHDSIDIDPANHIVVSRLYMPHTVMVHNAQLAYCDSMSFCAVTGNDTKIQVAGFTRGLAITDDTIFIGQSRMRHVLRIPHEMSNCSLDGGIYVYNPEFRISRFVPLPAQQVYQILELQQQFPSGG</sequence>
<comment type="caution">
    <text evidence="1">The sequence shown here is derived from an EMBL/GenBank/DDBJ whole genome shotgun (WGS) entry which is preliminary data.</text>
</comment>
<reference evidence="1 2" key="1">
    <citation type="submission" date="2021-06" db="EMBL/GenBank/DDBJ databases">
        <authorList>
            <person name="Criscuolo A."/>
        </authorList>
    </citation>
    <scope>NUCLEOTIDE SEQUENCE [LARGE SCALE GENOMIC DNA]</scope>
    <source>
        <strain evidence="2">CIP 111802</strain>
    </source>
</reference>
<keyword evidence="2" id="KW-1185">Reference proteome</keyword>
<dbReference type="EMBL" id="CAJVCE010000004">
    <property type="protein sequence ID" value="CAG7630616.1"/>
    <property type="molecule type" value="Genomic_DNA"/>
</dbReference>
<accession>A0ABM8VEB5</accession>
<protein>
    <recommendedName>
        <fullName evidence="3">DUF4915 domain-containing protein</fullName>
    </recommendedName>
</protein>
<evidence type="ECO:0000313" key="2">
    <source>
        <dbReference type="Proteomes" id="UP000730618"/>
    </source>
</evidence>
<proteinExistence type="predicted"/>
<name>A0ABM8VEB5_9BACL</name>
<gene>
    <name evidence="1" type="ORF">PAECIP111802_01656</name>
</gene>
<organism evidence="1 2">
    <name type="scientific">Paenibacillus allorhizosphaerae</name>
    <dbReference type="NCBI Taxonomy" id="2849866"/>
    <lineage>
        <taxon>Bacteria</taxon>
        <taxon>Bacillati</taxon>
        <taxon>Bacillota</taxon>
        <taxon>Bacilli</taxon>
        <taxon>Bacillales</taxon>
        <taxon>Paenibacillaceae</taxon>
        <taxon>Paenibacillus</taxon>
    </lineage>
</organism>
<dbReference type="Proteomes" id="UP000730618">
    <property type="component" value="Unassembled WGS sequence"/>
</dbReference>
<evidence type="ECO:0000313" key="1">
    <source>
        <dbReference type="EMBL" id="CAG7630616.1"/>
    </source>
</evidence>
<dbReference type="RefSeq" id="WP_218098015.1">
    <property type="nucleotide sequence ID" value="NZ_CAJVCE010000004.1"/>
</dbReference>
<evidence type="ECO:0008006" key="3">
    <source>
        <dbReference type="Google" id="ProtNLM"/>
    </source>
</evidence>